<evidence type="ECO:0000256" key="2">
    <source>
        <dbReference type="ARBA" id="ARBA00022737"/>
    </source>
</evidence>
<evidence type="ECO:0000313" key="5">
    <source>
        <dbReference type="EMBL" id="CEM16488.1"/>
    </source>
</evidence>
<dbReference type="EMBL" id="CDMZ01000539">
    <property type="protein sequence ID" value="CEM16488.1"/>
    <property type="molecule type" value="Genomic_DNA"/>
</dbReference>
<protein>
    <recommendedName>
        <fullName evidence="6">U2A'/phosphoprotein 32 family A C-terminal domain-containing protein</fullName>
    </recommendedName>
</protein>
<dbReference type="GO" id="GO:0005634">
    <property type="term" value="C:nucleus"/>
    <property type="evidence" value="ECO:0007669"/>
    <property type="project" value="TreeGrafter"/>
</dbReference>
<dbReference type="SUPFAM" id="SSF52058">
    <property type="entry name" value="L domain-like"/>
    <property type="match status" value="1"/>
</dbReference>
<organism evidence="5">
    <name type="scientific">Chromera velia CCMP2878</name>
    <dbReference type="NCBI Taxonomy" id="1169474"/>
    <lineage>
        <taxon>Eukaryota</taxon>
        <taxon>Sar</taxon>
        <taxon>Alveolata</taxon>
        <taxon>Colpodellida</taxon>
        <taxon>Chromeraceae</taxon>
        <taxon>Chromera</taxon>
    </lineage>
</organism>
<proteinExistence type="inferred from homology"/>
<feature type="compositionally biased region" description="Acidic residues" evidence="4">
    <location>
        <begin position="181"/>
        <end position="218"/>
    </location>
</feature>
<sequence>MGDNKLFSKVLNELKTELEEDEGSLENETRIYMDGKKLLGFHPEETDSLKNCDSLLSLSLMRCNIKSLANLPKSDSIKQLLLSDNFIREGVLNDIANVPNLTTLCLGGNPIKKIDDLKPLTALTKLERLSLERCALAEEDEDNYRKAVFDLIPSLKAIDGQDREGNTIDDFEIDYLEEIDGAEPAEEEEGGEGADGDDEDEEDFDGEEGEFDDEEEALAQEAEALRQAGLTEDVIQKMMAGEMDDDGDEDEDDDEEEDDNRAMLASWYSKNYQGEGGEEEDDGEDDDFEAGAHGEEDEEEEDFDEDEEDVEGAVPPAADAAPSGTQQQQKRLASETVSAQTTSDECEGRDAKKQRMGVQESA</sequence>
<evidence type="ECO:0000256" key="4">
    <source>
        <dbReference type="SAM" id="MobiDB-lite"/>
    </source>
</evidence>
<evidence type="ECO:0000256" key="3">
    <source>
        <dbReference type="ARBA" id="ARBA00025777"/>
    </source>
</evidence>
<dbReference type="VEuPathDB" id="CryptoDB:Cvel_3622"/>
<dbReference type="Pfam" id="PF14580">
    <property type="entry name" value="LRR_9"/>
    <property type="match status" value="1"/>
</dbReference>
<gene>
    <name evidence="5" type="ORF">Cvel_3622</name>
</gene>
<evidence type="ECO:0008006" key="6">
    <source>
        <dbReference type="Google" id="ProtNLM"/>
    </source>
</evidence>
<dbReference type="AlphaFoldDB" id="A0A0G4FPU7"/>
<dbReference type="InterPro" id="IPR001611">
    <property type="entry name" value="Leu-rich_rpt"/>
</dbReference>
<dbReference type="GO" id="GO:0042393">
    <property type="term" value="F:histone binding"/>
    <property type="evidence" value="ECO:0007669"/>
    <property type="project" value="TreeGrafter"/>
</dbReference>
<evidence type="ECO:0000256" key="1">
    <source>
        <dbReference type="ARBA" id="ARBA00022614"/>
    </source>
</evidence>
<dbReference type="Gene3D" id="3.80.10.10">
    <property type="entry name" value="Ribonuclease Inhibitor"/>
    <property type="match status" value="1"/>
</dbReference>
<dbReference type="PANTHER" id="PTHR11375">
    <property type="entry name" value="ACIDIC LEUCINE-RICH NUCLEAR PHOSPHOPROTEIN 32"/>
    <property type="match status" value="1"/>
</dbReference>
<feature type="compositionally biased region" description="Low complexity" evidence="4">
    <location>
        <begin position="219"/>
        <end position="228"/>
    </location>
</feature>
<keyword evidence="2" id="KW-0677">Repeat</keyword>
<keyword evidence="1" id="KW-0433">Leucine-rich repeat</keyword>
<feature type="compositionally biased region" description="Acidic residues" evidence="4">
    <location>
        <begin position="242"/>
        <end position="259"/>
    </location>
</feature>
<comment type="similarity">
    <text evidence="3">Belongs to the ANP32 family.</text>
</comment>
<feature type="region of interest" description="Disordered" evidence="4">
    <location>
        <begin position="181"/>
        <end position="362"/>
    </location>
</feature>
<dbReference type="InterPro" id="IPR045081">
    <property type="entry name" value="AN32"/>
</dbReference>
<dbReference type="PANTHER" id="PTHR11375:SF0">
    <property type="entry name" value="ACIDIC LEUCINE-RICH NUCLEAR PHOSPHOPROTEIN 32 FAMILY MEMBER A"/>
    <property type="match status" value="1"/>
</dbReference>
<dbReference type="PROSITE" id="PS51450">
    <property type="entry name" value="LRR"/>
    <property type="match status" value="1"/>
</dbReference>
<feature type="compositionally biased region" description="Polar residues" evidence="4">
    <location>
        <begin position="323"/>
        <end position="343"/>
    </location>
</feature>
<dbReference type="InterPro" id="IPR032675">
    <property type="entry name" value="LRR_dom_sf"/>
</dbReference>
<feature type="compositionally biased region" description="Acidic residues" evidence="4">
    <location>
        <begin position="276"/>
        <end position="311"/>
    </location>
</feature>
<accession>A0A0G4FPU7</accession>
<reference evidence="5" key="1">
    <citation type="submission" date="2014-11" db="EMBL/GenBank/DDBJ databases">
        <authorList>
            <person name="Otto D Thomas"/>
            <person name="Naeem Raeece"/>
        </authorList>
    </citation>
    <scope>NUCLEOTIDE SEQUENCE</scope>
</reference>
<name>A0A0G4FPU7_9ALVE</name>